<evidence type="ECO:0000313" key="3">
    <source>
        <dbReference type="Proteomes" id="UP000827092"/>
    </source>
</evidence>
<reference evidence="2 3" key="1">
    <citation type="journal article" date="2022" name="Nat. Ecol. Evol.">
        <title>A masculinizing supergene underlies an exaggerated male reproductive morph in a spider.</title>
        <authorList>
            <person name="Hendrickx F."/>
            <person name="De Corte Z."/>
            <person name="Sonet G."/>
            <person name="Van Belleghem S.M."/>
            <person name="Kostlbacher S."/>
            <person name="Vangestel C."/>
        </authorList>
    </citation>
    <scope>NUCLEOTIDE SEQUENCE [LARGE SCALE GENOMIC DNA]</scope>
    <source>
        <strain evidence="2">W744_W776</strain>
    </source>
</reference>
<proteinExistence type="predicted"/>
<gene>
    <name evidence="2" type="ORF">JTE90_002754</name>
</gene>
<evidence type="ECO:0000313" key="2">
    <source>
        <dbReference type="EMBL" id="KAG8185225.1"/>
    </source>
</evidence>
<feature type="compositionally biased region" description="Polar residues" evidence="1">
    <location>
        <begin position="1"/>
        <end position="29"/>
    </location>
</feature>
<feature type="region of interest" description="Disordered" evidence="1">
    <location>
        <begin position="1"/>
        <end position="88"/>
    </location>
</feature>
<protein>
    <submittedName>
        <fullName evidence="2">Uncharacterized protein</fullName>
    </submittedName>
</protein>
<dbReference type="EMBL" id="JAFNEN010000342">
    <property type="protein sequence ID" value="KAG8185225.1"/>
    <property type="molecule type" value="Genomic_DNA"/>
</dbReference>
<organism evidence="2 3">
    <name type="scientific">Oedothorax gibbosus</name>
    <dbReference type="NCBI Taxonomy" id="931172"/>
    <lineage>
        <taxon>Eukaryota</taxon>
        <taxon>Metazoa</taxon>
        <taxon>Ecdysozoa</taxon>
        <taxon>Arthropoda</taxon>
        <taxon>Chelicerata</taxon>
        <taxon>Arachnida</taxon>
        <taxon>Araneae</taxon>
        <taxon>Araneomorphae</taxon>
        <taxon>Entelegynae</taxon>
        <taxon>Araneoidea</taxon>
        <taxon>Linyphiidae</taxon>
        <taxon>Erigoninae</taxon>
        <taxon>Oedothorax</taxon>
    </lineage>
</organism>
<sequence>MTTCQCNRNNLQKTKSSTPTKTLQIQDPLNNRKRRKGNNFYLLRLPETEKGGRSDDFSPTTSRSHRQLGGPREHLNTPPSAQSAPYTHKVVCEIRMFQTE</sequence>
<dbReference type="Proteomes" id="UP000827092">
    <property type="component" value="Unassembled WGS sequence"/>
</dbReference>
<accession>A0AAV6UNR1</accession>
<evidence type="ECO:0000256" key="1">
    <source>
        <dbReference type="SAM" id="MobiDB-lite"/>
    </source>
</evidence>
<feature type="compositionally biased region" description="Basic and acidic residues" evidence="1">
    <location>
        <begin position="46"/>
        <end position="56"/>
    </location>
</feature>
<dbReference type="AlphaFoldDB" id="A0AAV6UNR1"/>
<name>A0AAV6UNR1_9ARAC</name>
<keyword evidence="3" id="KW-1185">Reference proteome</keyword>
<comment type="caution">
    <text evidence="2">The sequence shown here is derived from an EMBL/GenBank/DDBJ whole genome shotgun (WGS) entry which is preliminary data.</text>
</comment>